<evidence type="ECO:0000313" key="8">
    <source>
        <dbReference type="EMBL" id="KNF01382.1"/>
    </source>
</evidence>
<dbReference type="OrthoDB" id="45365at2759"/>
<feature type="region of interest" description="Disordered" evidence="7">
    <location>
        <begin position="1354"/>
        <end position="1376"/>
    </location>
</feature>
<accession>A0A0L0VQ96</accession>
<dbReference type="SUPFAM" id="SSF117281">
    <property type="entry name" value="Kelch motif"/>
    <property type="match status" value="1"/>
</dbReference>
<dbReference type="Gene3D" id="1.20.1270.60">
    <property type="entry name" value="Arfaptin homology (AH) domain/BAR domain"/>
    <property type="match status" value="1"/>
</dbReference>
<reference evidence="9" key="1">
    <citation type="submission" date="2014-03" db="EMBL/GenBank/DDBJ databases">
        <title>The Genome Sequence of Puccinia striiformis f. sp. tritici PST-78.</title>
        <authorList>
            <consortium name="The Broad Institute Genome Sequencing Platform"/>
            <person name="Cuomo C."/>
            <person name="Hulbert S."/>
            <person name="Chen X."/>
            <person name="Walker B."/>
            <person name="Young S.K."/>
            <person name="Zeng Q."/>
            <person name="Gargeya S."/>
            <person name="Fitzgerald M."/>
            <person name="Haas B."/>
            <person name="Abouelleil A."/>
            <person name="Alvarado L."/>
            <person name="Arachchi H.M."/>
            <person name="Berlin A.M."/>
            <person name="Chapman S.B."/>
            <person name="Goldberg J."/>
            <person name="Griggs A."/>
            <person name="Gujja S."/>
            <person name="Hansen M."/>
            <person name="Howarth C."/>
            <person name="Imamovic A."/>
            <person name="Larimer J."/>
            <person name="McCowan C."/>
            <person name="Montmayeur A."/>
            <person name="Murphy C."/>
            <person name="Neiman D."/>
            <person name="Pearson M."/>
            <person name="Priest M."/>
            <person name="Roberts A."/>
            <person name="Saif S."/>
            <person name="Shea T."/>
            <person name="Sisk P."/>
            <person name="Sykes S."/>
            <person name="Wortman J."/>
            <person name="Nusbaum C."/>
            <person name="Birren B."/>
        </authorList>
    </citation>
    <scope>NUCLEOTIDE SEQUENCE [LARGE SCALE GENOMIC DNA]</scope>
    <source>
        <strain evidence="9">race PST-78</strain>
    </source>
</reference>
<dbReference type="EMBL" id="AJIL01000030">
    <property type="protein sequence ID" value="KNF01382.1"/>
    <property type="molecule type" value="Genomic_DNA"/>
</dbReference>
<dbReference type="Proteomes" id="UP000054564">
    <property type="component" value="Unassembled WGS sequence"/>
</dbReference>
<gene>
    <name evidence="8" type="ORF">PSTG_05481</name>
</gene>
<dbReference type="SUPFAM" id="SSF103657">
    <property type="entry name" value="BAR/IMD domain-like"/>
    <property type="match status" value="1"/>
</dbReference>
<feature type="compositionally biased region" description="Polar residues" evidence="7">
    <location>
        <begin position="1499"/>
        <end position="1509"/>
    </location>
</feature>
<keyword evidence="9" id="KW-1185">Reference proteome</keyword>
<proteinExistence type="predicted"/>
<feature type="region of interest" description="Disordered" evidence="7">
    <location>
        <begin position="644"/>
        <end position="689"/>
    </location>
</feature>
<feature type="compositionally biased region" description="Polar residues" evidence="7">
    <location>
        <begin position="19"/>
        <end position="28"/>
    </location>
</feature>
<feature type="coiled-coil region" evidence="6">
    <location>
        <begin position="1198"/>
        <end position="1253"/>
    </location>
</feature>
<feature type="compositionally biased region" description="Polar residues" evidence="7">
    <location>
        <begin position="1361"/>
        <end position="1374"/>
    </location>
</feature>
<dbReference type="Gene3D" id="2.120.10.80">
    <property type="entry name" value="Kelch-type beta propeller"/>
    <property type="match status" value="2"/>
</dbReference>
<feature type="compositionally biased region" description="Polar residues" evidence="7">
    <location>
        <begin position="468"/>
        <end position="500"/>
    </location>
</feature>
<dbReference type="FunFam" id="2.120.10.80:FF:000049">
    <property type="entry name" value="Cell polarity protein (Tea1)"/>
    <property type="match status" value="1"/>
</dbReference>
<dbReference type="PANTHER" id="PTHR23244:SF456">
    <property type="entry name" value="MULTIPLE EPIDERMAL GROWTH FACTOR-LIKE DOMAINS PROTEIN 8"/>
    <property type="match status" value="1"/>
</dbReference>
<feature type="region of interest" description="Disordered" evidence="7">
    <location>
        <begin position="1484"/>
        <end position="1517"/>
    </location>
</feature>
<sequence length="1651" mass="182475">MPLFGNKRKKESINDNKAFINNSVSTAEQQQQQPQPQPPQPVQQQQAPLPLPPPPSSSSSSLERNNYKQPANPPPSTVIYPWSHRRLGLLPPAPFPADPSPPDPIDPAALRPSPPPFPRYGHSINPMGTPTGSGDIYIFAGLVKDQVKNDLYVLNVAPINPNNANPHLHNQILTVGLVETRGEVPLPRVGHASVGVGNVLIVWGGDTKTKDDEKQDDGLYLLNLSTREWTRVKVSGPCPEGRYGHSAAILGSKFYIFGGQTDNGRFMNDLWSFDLHKLKSGAPRWQMTEYSTTNPIPSERTGHTVVTFKDSIYVFGGTDGQYHYNDTWKLDISTGTWRELDCIGYIPLPREGHAATLVDDVMYVLGGRGVDGKDLDDLAAFKISNQRWYMFQNMGPAPAGRSGHSMASWQGKVYVLGGESYTSAKPDDPSIVHVLDTTKIKYPLDPPSGTRQQGALSSSHKSSDASLNDPSIHSTSSMGSRPPIGSSNLAPAESITNSETGPDRSPQRLINRSTSPATSRPRRPDDPPPMAPGSNPNNRRTISTSTARTMSPQQGSTTSRTMSPHAQTPTTIINESITRQSTPPSSQTAPRRSLENPSGQNSSSSARAMRTSQSNPTTAPTSRQSNSPVPRRVSAEITRMLNFTSSSTSKLGQEILSSSTNSQQRQHAHHHQHQHHQIRGSSSSISSSVVATNDSSSILTKQNGWMKAALAIAVQQGFTLPPSDENGLFTDERSWLMTFKQQQHDNGQNGLVHKDQGMRRLVEALVQLKRELNKAKNQMAEQAKHLDSRLNETSKTKTAALQEASFYRVKLAAYEAASVSEINKLERQRINDLEHRLSELIVSKSNSERQVSQLTCELDQERNLRELSQENSSKSHERSEQLQALHSQLVIDYEELLNKSKDITNSHDSSHQFNSLQSTHRSIVSELENTQLINQKYLFTLEHLQKSMDSNRVKIDELQNSWELTKTDLDNQKNLNQDLSRQLDSKFQELDQSKARIQEMEIAIKTVQEENLALKTLNEDGISQLISATRSVPSDLGSSTRALNEGPITQARHIDHPHSDQNDATQKLESAVLELSEARSRNMSLEVDLINSKSEISSLRRKMMNLMSESNQIKSQINSKNFLLKEKSRLIEAAEVKTSVLKNLMSENGGSGSGGIPLEEEQIGNRSFESQNNPSTFGLSGLLSTSLGSSNLVGANGDERLIKKIQELENELIERNRNHRRLEEQFQDIQKEMESAEHKYQDSHRKHEAAADEITSLVQEVQRLRSGGASSVSPASVEGHSSSTNTPTITSNATGNNTEEELAALNEKYRNLEQTHIKAVQYVKGTEKMLRRMKDELFKYKERTSTLESELNLLKSANPDHPSSSTTTEGNVGNNGKIRTELKGELLELTNQLSLLKESTKLSNLENDELNKKIFNIREEFELDLQHQNHQHLTKISSLDSQLKELIKVNDQLKLDYQGLINENNRLNSVLLSSKKSINRVIAADNVPSGSSHHGRSASDGNELNHSIGSSSSSSSLSLSNFGSNVNQSIEIARVQKENVELRGRCRDAEAKISLLLDHMDNRSEGNRRSTGLESIQSGSEYSGYGGVGEMNVLQQSSAAGINSNHHHHSQVGNSQVGNSQLNPAYRTDTEGRDLLESPLTPTPTSSSSIK</sequence>
<evidence type="ECO:0000256" key="2">
    <source>
        <dbReference type="ARBA" id="ARBA00022441"/>
    </source>
</evidence>
<feature type="region of interest" description="Disordered" evidence="7">
    <location>
        <begin position="1"/>
        <end position="79"/>
    </location>
</feature>
<feature type="region of interest" description="Disordered" evidence="7">
    <location>
        <begin position="1265"/>
        <end position="1296"/>
    </location>
</feature>
<feature type="compositionally biased region" description="Polar residues" evidence="7">
    <location>
        <begin position="539"/>
        <end position="628"/>
    </location>
</feature>
<organism evidence="8 9">
    <name type="scientific">Puccinia striiformis f. sp. tritici PST-78</name>
    <dbReference type="NCBI Taxonomy" id="1165861"/>
    <lineage>
        <taxon>Eukaryota</taxon>
        <taxon>Fungi</taxon>
        <taxon>Dikarya</taxon>
        <taxon>Basidiomycota</taxon>
        <taxon>Pucciniomycotina</taxon>
        <taxon>Pucciniomycetes</taxon>
        <taxon>Pucciniales</taxon>
        <taxon>Pucciniaceae</taxon>
        <taxon>Puccinia</taxon>
    </lineage>
</organism>
<dbReference type="InterPro" id="IPR015915">
    <property type="entry name" value="Kelch-typ_b-propeller"/>
</dbReference>
<dbReference type="STRING" id="1165861.A0A0L0VQ96"/>
<feature type="region of interest" description="Disordered" evidence="7">
    <location>
        <begin position="1600"/>
        <end position="1651"/>
    </location>
</feature>
<feature type="region of interest" description="Disordered" evidence="7">
    <location>
        <begin position="442"/>
        <end position="632"/>
    </location>
</feature>
<feature type="compositionally biased region" description="Basic residues" evidence="7">
    <location>
        <begin position="1"/>
        <end position="10"/>
    </location>
</feature>
<feature type="compositionally biased region" description="Low complexity" evidence="7">
    <location>
        <begin position="1266"/>
        <end position="1296"/>
    </location>
</feature>
<feature type="coiled-coil region" evidence="6">
    <location>
        <begin position="1061"/>
        <end position="1116"/>
    </location>
</feature>
<name>A0A0L0VQ96_9BASI</name>
<keyword evidence="5 6" id="KW-0175">Coiled coil</keyword>
<feature type="compositionally biased region" description="Polar residues" evidence="7">
    <location>
        <begin position="644"/>
        <end position="661"/>
    </location>
</feature>
<feature type="compositionally biased region" description="Low complexity" evidence="7">
    <location>
        <begin position="1637"/>
        <end position="1651"/>
    </location>
</feature>
<feature type="compositionally biased region" description="Basic residues" evidence="7">
    <location>
        <begin position="666"/>
        <end position="678"/>
    </location>
</feature>
<feature type="compositionally biased region" description="Low complexity" evidence="7">
    <location>
        <begin position="679"/>
        <end position="688"/>
    </location>
</feature>
<feature type="coiled-coil region" evidence="6">
    <location>
        <begin position="1436"/>
        <end position="1470"/>
    </location>
</feature>
<evidence type="ECO:0000313" key="9">
    <source>
        <dbReference type="Proteomes" id="UP000054564"/>
    </source>
</evidence>
<dbReference type="InterPro" id="IPR027267">
    <property type="entry name" value="AH/BAR_dom_sf"/>
</dbReference>
<evidence type="ECO:0000256" key="5">
    <source>
        <dbReference type="ARBA" id="ARBA00023054"/>
    </source>
</evidence>
<feature type="coiled-coil region" evidence="6">
    <location>
        <begin position="830"/>
        <end position="871"/>
    </location>
</feature>
<keyword evidence="4" id="KW-0677">Repeat</keyword>
<feature type="coiled-coil region" evidence="6">
    <location>
        <begin position="758"/>
        <end position="789"/>
    </location>
</feature>
<dbReference type="PANTHER" id="PTHR23244">
    <property type="entry name" value="KELCH REPEAT DOMAIN"/>
    <property type="match status" value="1"/>
</dbReference>
<protein>
    <submittedName>
        <fullName evidence="8">Uncharacterized protein</fullName>
    </submittedName>
</protein>
<feature type="compositionally biased region" description="Polar residues" evidence="7">
    <location>
        <begin position="1611"/>
        <end position="1623"/>
    </location>
</feature>
<comment type="caution">
    <text evidence="8">The sequence shown here is derived from an EMBL/GenBank/DDBJ whole genome shotgun (WGS) entry which is preliminary data.</text>
</comment>
<evidence type="ECO:0000256" key="3">
    <source>
        <dbReference type="ARBA" id="ARBA00022490"/>
    </source>
</evidence>
<dbReference type="GO" id="GO:0061245">
    <property type="term" value="P:establishment or maintenance of bipolar cell polarity"/>
    <property type="evidence" value="ECO:0007669"/>
    <property type="project" value="TreeGrafter"/>
</dbReference>
<evidence type="ECO:0000256" key="6">
    <source>
        <dbReference type="SAM" id="Coils"/>
    </source>
</evidence>
<dbReference type="GO" id="GO:0051285">
    <property type="term" value="C:cell cortex of cell tip"/>
    <property type="evidence" value="ECO:0007669"/>
    <property type="project" value="TreeGrafter"/>
</dbReference>
<comment type="subcellular location">
    <subcellularLocation>
        <location evidence="1">Cytoplasm</location>
    </subcellularLocation>
</comment>
<evidence type="ECO:0000256" key="4">
    <source>
        <dbReference type="ARBA" id="ARBA00022737"/>
    </source>
</evidence>
<evidence type="ECO:0000256" key="1">
    <source>
        <dbReference type="ARBA" id="ARBA00004496"/>
    </source>
</evidence>
<evidence type="ECO:0000256" key="7">
    <source>
        <dbReference type="SAM" id="MobiDB-lite"/>
    </source>
</evidence>
<keyword evidence="3" id="KW-0963">Cytoplasm</keyword>
<keyword evidence="2" id="KW-0880">Kelch repeat</keyword>
<feature type="coiled-coil region" evidence="6">
    <location>
        <begin position="941"/>
        <end position="1017"/>
    </location>
</feature>
<feature type="compositionally biased region" description="Low complexity" evidence="7">
    <location>
        <begin position="457"/>
        <end position="466"/>
    </location>
</feature>
<dbReference type="Pfam" id="PF24681">
    <property type="entry name" value="Kelch_KLHDC2_KLHL20_DRC7"/>
    <property type="match status" value="1"/>
</dbReference>